<dbReference type="InterPro" id="IPR043502">
    <property type="entry name" value="DNA/RNA_pol_sf"/>
</dbReference>
<dbReference type="PROSITE" id="PS50878">
    <property type="entry name" value="RT_POL"/>
    <property type="match status" value="1"/>
</dbReference>
<dbReference type="STRING" id="307972.A0A2G8JVI4"/>
<dbReference type="Proteomes" id="UP000230750">
    <property type="component" value="Unassembled WGS sequence"/>
</dbReference>
<evidence type="ECO:0000313" key="2">
    <source>
        <dbReference type="EMBL" id="PIK39730.1"/>
    </source>
</evidence>
<dbReference type="InterPro" id="IPR000477">
    <property type="entry name" value="RT_dom"/>
</dbReference>
<dbReference type="SUPFAM" id="SSF56672">
    <property type="entry name" value="DNA/RNA polymerases"/>
    <property type="match status" value="1"/>
</dbReference>
<accession>A0A2G8JVI4</accession>
<feature type="domain" description="Reverse transcriptase" evidence="1">
    <location>
        <begin position="1"/>
        <end position="99"/>
    </location>
</feature>
<keyword evidence="3" id="KW-1185">Reference proteome</keyword>
<organism evidence="2 3">
    <name type="scientific">Stichopus japonicus</name>
    <name type="common">Sea cucumber</name>
    <dbReference type="NCBI Taxonomy" id="307972"/>
    <lineage>
        <taxon>Eukaryota</taxon>
        <taxon>Metazoa</taxon>
        <taxon>Echinodermata</taxon>
        <taxon>Eleutherozoa</taxon>
        <taxon>Echinozoa</taxon>
        <taxon>Holothuroidea</taxon>
        <taxon>Aspidochirotacea</taxon>
        <taxon>Aspidochirotida</taxon>
        <taxon>Stichopodidae</taxon>
        <taxon>Apostichopus</taxon>
    </lineage>
</organism>
<sequence length="288" mass="32772">MAIRYGIIGANLDNVELGVKIGGRRVNNLRYADDTTLLAESKEDLLNLMERVQAHSTQAGLHLNLKKTKVMCTEELDEIILGGNKVEIVHDFNFLGSRIDDNGTCKGEILRRLALGRAAVTGLNKIWRDKAISLLTKSQLMKVLVFPVVLYGSESWTITTGMRERIDSFELWCWRRLLRVPWTAHRTNISILEQIKPSLPLEAQILRQQLNFFGHIMRADDSLEKSLMVGMGDGSRKRGRPRARWMDGVKQATGLTLDRLRGATRSRQDWRIKVLVITRGRTRLDGTR</sequence>
<gene>
    <name evidence="2" type="ORF">BSL78_23432</name>
</gene>
<evidence type="ECO:0000259" key="1">
    <source>
        <dbReference type="PROSITE" id="PS50878"/>
    </source>
</evidence>
<dbReference type="AlphaFoldDB" id="A0A2G8JVI4"/>
<comment type="caution">
    <text evidence="2">The sequence shown here is derived from an EMBL/GenBank/DDBJ whole genome shotgun (WGS) entry which is preliminary data.</text>
</comment>
<dbReference type="PANTHER" id="PTHR47027:SF8">
    <property type="entry name" value="RIBONUCLEASE H"/>
    <property type="match status" value="1"/>
</dbReference>
<protein>
    <recommendedName>
        <fullName evidence="1">Reverse transcriptase domain-containing protein</fullName>
    </recommendedName>
</protein>
<dbReference type="PANTHER" id="PTHR47027">
    <property type="entry name" value="REVERSE TRANSCRIPTASE DOMAIN-CONTAINING PROTEIN"/>
    <property type="match status" value="1"/>
</dbReference>
<evidence type="ECO:0000313" key="3">
    <source>
        <dbReference type="Proteomes" id="UP000230750"/>
    </source>
</evidence>
<dbReference type="EMBL" id="MRZV01001207">
    <property type="protein sequence ID" value="PIK39730.1"/>
    <property type="molecule type" value="Genomic_DNA"/>
</dbReference>
<dbReference type="Pfam" id="PF00078">
    <property type="entry name" value="RVT_1"/>
    <property type="match status" value="1"/>
</dbReference>
<reference evidence="2 3" key="1">
    <citation type="journal article" date="2017" name="PLoS Biol.">
        <title>The sea cucumber genome provides insights into morphological evolution and visceral regeneration.</title>
        <authorList>
            <person name="Zhang X."/>
            <person name="Sun L."/>
            <person name="Yuan J."/>
            <person name="Sun Y."/>
            <person name="Gao Y."/>
            <person name="Zhang L."/>
            <person name="Li S."/>
            <person name="Dai H."/>
            <person name="Hamel J.F."/>
            <person name="Liu C."/>
            <person name="Yu Y."/>
            <person name="Liu S."/>
            <person name="Lin W."/>
            <person name="Guo K."/>
            <person name="Jin S."/>
            <person name="Xu P."/>
            <person name="Storey K.B."/>
            <person name="Huan P."/>
            <person name="Zhang T."/>
            <person name="Zhou Y."/>
            <person name="Zhang J."/>
            <person name="Lin C."/>
            <person name="Li X."/>
            <person name="Xing L."/>
            <person name="Huo D."/>
            <person name="Sun M."/>
            <person name="Wang L."/>
            <person name="Mercier A."/>
            <person name="Li F."/>
            <person name="Yang H."/>
            <person name="Xiang J."/>
        </authorList>
    </citation>
    <scope>NUCLEOTIDE SEQUENCE [LARGE SCALE GENOMIC DNA]</scope>
    <source>
        <strain evidence="2">Shaxun</strain>
        <tissue evidence="2">Muscle</tissue>
    </source>
</reference>
<dbReference type="OrthoDB" id="10043363at2759"/>
<proteinExistence type="predicted"/>
<name>A0A2G8JVI4_STIJA</name>